<comment type="caution">
    <text evidence="2">The sequence shown here is derived from an EMBL/GenBank/DDBJ whole genome shotgun (WGS) entry which is preliminary data.</text>
</comment>
<dbReference type="AlphaFoldDB" id="A0A5M3M972"/>
<accession>A0A5M3M972</accession>
<keyword evidence="3" id="KW-1185">Reference proteome</keyword>
<dbReference type="OMA" id="RRHEWES"/>
<dbReference type="Pfam" id="PF13649">
    <property type="entry name" value="Methyltransf_25"/>
    <property type="match status" value="1"/>
</dbReference>
<proteinExistence type="predicted"/>
<dbReference type="Proteomes" id="UP000053558">
    <property type="component" value="Unassembled WGS sequence"/>
</dbReference>
<evidence type="ECO:0000313" key="3">
    <source>
        <dbReference type="Proteomes" id="UP000053558"/>
    </source>
</evidence>
<dbReference type="InterPro" id="IPR041698">
    <property type="entry name" value="Methyltransf_25"/>
</dbReference>
<dbReference type="GO" id="GO:0032259">
    <property type="term" value="P:methylation"/>
    <property type="evidence" value="ECO:0007669"/>
    <property type="project" value="UniProtKB-KW"/>
</dbReference>
<evidence type="ECO:0000259" key="1">
    <source>
        <dbReference type="Pfam" id="PF13649"/>
    </source>
</evidence>
<dbReference type="EMBL" id="JH711588">
    <property type="protein sequence ID" value="EIW75476.1"/>
    <property type="molecule type" value="Genomic_DNA"/>
</dbReference>
<dbReference type="OrthoDB" id="184880at2759"/>
<dbReference type="Gene3D" id="3.40.50.150">
    <property type="entry name" value="Vaccinia Virus protein VP39"/>
    <property type="match status" value="1"/>
</dbReference>
<gene>
    <name evidence="2" type="ORF">CONPUDRAFT_65835</name>
</gene>
<protein>
    <submittedName>
        <fullName evidence="2">S-adenosyl-L-methionine-dependent methyltransferase</fullName>
    </submittedName>
</protein>
<dbReference type="InterPro" id="IPR029063">
    <property type="entry name" value="SAM-dependent_MTases_sf"/>
</dbReference>
<dbReference type="GeneID" id="19208451"/>
<keyword evidence="2" id="KW-0489">Methyltransferase</keyword>
<dbReference type="KEGG" id="cput:CONPUDRAFT_65835"/>
<dbReference type="CDD" id="cd02440">
    <property type="entry name" value="AdoMet_MTases"/>
    <property type="match status" value="1"/>
</dbReference>
<name>A0A5M3M972_CONPW</name>
<dbReference type="SUPFAM" id="SSF53335">
    <property type="entry name" value="S-adenosyl-L-methionine-dependent methyltransferases"/>
    <property type="match status" value="1"/>
</dbReference>
<dbReference type="GO" id="GO:0008168">
    <property type="term" value="F:methyltransferase activity"/>
    <property type="evidence" value="ECO:0007669"/>
    <property type="project" value="UniProtKB-KW"/>
</dbReference>
<organism evidence="2 3">
    <name type="scientific">Coniophora puteana (strain RWD-64-598)</name>
    <name type="common">Brown rot fungus</name>
    <dbReference type="NCBI Taxonomy" id="741705"/>
    <lineage>
        <taxon>Eukaryota</taxon>
        <taxon>Fungi</taxon>
        <taxon>Dikarya</taxon>
        <taxon>Basidiomycota</taxon>
        <taxon>Agaricomycotina</taxon>
        <taxon>Agaricomycetes</taxon>
        <taxon>Agaricomycetidae</taxon>
        <taxon>Boletales</taxon>
        <taxon>Coniophorineae</taxon>
        <taxon>Coniophoraceae</taxon>
        <taxon>Coniophora</taxon>
    </lineage>
</organism>
<sequence>QSRRLSLQHNILKKAYEGRLVFPPIALVDGSYVLDNGCGTVIWSIEFAQQVSEKVLVKGIDIESGMFPAKLPSNIELSVGSMLDLPADWTNKYALVNQRLLMAALSGAQWEVALKEVFRVTAPGGWAQFGEVGNWRAGPISEGHHDMMEVMYAKRGLLLHITDLLPGMLKKAGFRDIRTEKRVLPLGSWEGPEGARVCRNFIDVYRAMKSVLLNYGGLGYVKSESEFDDWLDRVEKEWNETNGSELEFYVFYAQKPVA</sequence>
<evidence type="ECO:0000313" key="2">
    <source>
        <dbReference type="EMBL" id="EIW75476.1"/>
    </source>
</evidence>
<dbReference type="PANTHER" id="PTHR43591">
    <property type="entry name" value="METHYLTRANSFERASE"/>
    <property type="match status" value="1"/>
</dbReference>
<reference evidence="3" key="1">
    <citation type="journal article" date="2012" name="Science">
        <title>The Paleozoic origin of enzymatic lignin decomposition reconstructed from 31 fungal genomes.</title>
        <authorList>
            <person name="Floudas D."/>
            <person name="Binder M."/>
            <person name="Riley R."/>
            <person name="Barry K."/>
            <person name="Blanchette R.A."/>
            <person name="Henrissat B."/>
            <person name="Martinez A.T."/>
            <person name="Otillar R."/>
            <person name="Spatafora J.W."/>
            <person name="Yadav J.S."/>
            <person name="Aerts A."/>
            <person name="Benoit I."/>
            <person name="Boyd A."/>
            <person name="Carlson A."/>
            <person name="Copeland A."/>
            <person name="Coutinho P.M."/>
            <person name="de Vries R.P."/>
            <person name="Ferreira P."/>
            <person name="Findley K."/>
            <person name="Foster B."/>
            <person name="Gaskell J."/>
            <person name="Glotzer D."/>
            <person name="Gorecki P."/>
            <person name="Heitman J."/>
            <person name="Hesse C."/>
            <person name="Hori C."/>
            <person name="Igarashi K."/>
            <person name="Jurgens J.A."/>
            <person name="Kallen N."/>
            <person name="Kersten P."/>
            <person name="Kohler A."/>
            <person name="Kuees U."/>
            <person name="Kumar T.K.A."/>
            <person name="Kuo A."/>
            <person name="LaButti K."/>
            <person name="Larrondo L.F."/>
            <person name="Lindquist E."/>
            <person name="Ling A."/>
            <person name="Lombard V."/>
            <person name="Lucas S."/>
            <person name="Lundell T."/>
            <person name="Martin R."/>
            <person name="McLaughlin D.J."/>
            <person name="Morgenstern I."/>
            <person name="Morin E."/>
            <person name="Murat C."/>
            <person name="Nagy L.G."/>
            <person name="Nolan M."/>
            <person name="Ohm R.A."/>
            <person name="Patyshakuliyeva A."/>
            <person name="Rokas A."/>
            <person name="Ruiz-Duenas F.J."/>
            <person name="Sabat G."/>
            <person name="Salamov A."/>
            <person name="Samejima M."/>
            <person name="Schmutz J."/>
            <person name="Slot J.C."/>
            <person name="St John F."/>
            <person name="Stenlid J."/>
            <person name="Sun H."/>
            <person name="Sun S."/>
            <person name="Syed K."/>
            <person name="Tsang A."/>
            <person name="Wiebenga A."/>
            <person name="Young D."/>
            <person name="Pisabarro A."/>
            <person name="Eastwood D.C."/>
            <person name="Martin F."/>
            <person name="Cullen D."/>
            <person name="Grigoriev I.V."/>
            <person name="Hibbett D.S."/>
        </authorList>
    </citation>
    <scope>NUCLEOTIDE SEQUENCE [LARGE SCALE GENOMIC DNA]</scope>
    <source>
        <strain evidence="3">RWD-64-598 SS2</strain>
    </source>
</reference>
<feature type="non-terminal residue" evidence="2">
    <location>
        <position position="1"/>
    </location>
</feature>
<dbReference type="PANTHER" id="PTHR43591:SF110">
    <property type="entry name" value="RHODANESE DOMAIN-CONTAINING PROTEIN"/>
    <property type="match status" value="1"/>
</dbReference>
<feature type="domain" description="Methyltransferase" evidence="1">
    <location>
        <begin position="33"/>
        <end position="125"/>
    </location>
</feature>
<dbReference type="RefSeq" id="XP_007774108.1">
    <property type="nucleotide sequence ID" value="XM_007775918.1"/>
</dbReference>
<keyword evidence="2" id="KW-0808">Transferase</keyword>